<accession>A0A9D9ISK3</accession>
<reference evidence="1" key="1">
    <citation type="submission" date="2020-10" db="EMBL/GenBank/DDBJ databases">
        <authorList>
            <person name="Gilroy R."/>
        </authorList>
    </citation>
    <scope>NUCLEOTIDE SEQUENCE</scope>
    <source>
        <strain evidence="1">2478</strain>
    </source>
</reference>
<dbReference type="InterPro" id="IPR014127">
    <property type="entry name" value="CHP02757"/>
</dbReference>
<organism evidence="1 2">
    <name type="scientific">Candidatus Cryptobacteroides excrementipullorum</name>
    <dbReference type="NCBI Taxonomy" id="2840761"/>
    <lineage>
        <taxon>Bacteria</taxon>
        <taxon>Pseudomonadati</taxon>
        <taxon>Bacteroidota</taxon>
        <taxon>Bacteroidia</taxon>
        <taxon>Bacteroidales</taxon>
        <taxon>Candidatus Cryptobacteroides</taxon>
    </lineage>
</organism>
<dbReference type="EMBL" id="JADILZ010000040">
    <property type="protein sequence ID" value="MBO8478058.1"/>
    <property type="molecule type" value="Genomic_DNA"/>
</dbReference>
<comment type="caution">
    <text evidence="1">The sequence shown here is derived from an EMBL/GenBank/DDBJ whole genome shotgun (WGS) entry which is preliminary data.</text>
</comment>
<proteinExistence type="predicted"/>
<evidence type="ECO:0000313" key="2">
    <source>
        <dbReference type="Proteomes" id="UP000823771"/>
    </source>
</evidence>
<evidence type="ECO:0000313" key="1">
    <source>
        <dbReference type="EMBL" id="MBO8478058.1"/>
    </source>
</evidence>
<sequence length="235" mass="27141">MDNSVKEQLIQWAEKYNDPEYFQEDPVIFPTMMAEKYRRGECSLADVEITALMAAHLAWGRRAMIVRDCTRAMDEMGWKPYSYVMAGDYRSGDTSLHRTVKWSEFAQICGRLKEIYSGRESIEGMSNGEIRCLIYGRKEDPKAPDKKINMMRRWMVRDDGKVDLGLWKKSDKRDLLIPLDVHVYDQAVAIGLTCRKQKDIVTVREITDAFREIFPDDPCKGDFSLFGYGVTHGGK</sequence>
<name>A0A9D9ISK3_9BACT</name>
<gene>
    <name evidence="1" type="ORF">IAB80_04145</name>
</gene>
<protein>
    <submittedName>
        <fullName evidence="1">DUF2400 domain-containing protein</fullName>
    </submittedName>
</protein>
<dbReference type="Pfam" id="PF09674">
    <property type="entry name" value="DUF2400"/>
    <property type="match status" value="2"/>
</dbReference>
<dbReference type="Proteomes" id="UP000823771">
    <property type="component" value="Unassembled WGS sequence"/>
</dbReference>
<reference evidence="1" key="2">
    <citation type="journal article" date="2021" name="PeerJ">
        <title>Extensive microbial diversity within the chicken gut microbiome revealed by metagenomics and culture.</title>
        <authorList>
            <person name="Gilroy R."/>
            <person name="Ravi A."/>
            <person name="Getino M."/>
            <person name="Pursley I."/>
            <person name="Horton D.L."/>
            <person name="Alikhan N.F."/>
            <person name="Baker D."/>
            <person name="Gharbi K."/>
            <person name="Hall N."/>
            <person name="Watson M."/>
            <person name="Adriaenssens E.M."/>
            <person name="Foster-Nyarko E."/>
            <person name="Jarju S."/>
            <person name="Secka A."/>
            <person name="Antonio M."/>
            <person name="Oren A."/>
            <person name="Chaudhuri R.R."/>
            <person name="La Ragione R."/>
            <person name="Hildebrand F."/>
            <person name="Pallen M.J."/>
        </authorList>
    </citation>
    <scope>NUCLEOTIDE SEQUENCE</scope>
    <source>
        <strain evidence="1">2478</strain>
    </source>
</reference>
<dbReference type="AlphaFoldDB" id="A0A9D9ISK3"/>